<accession>A0ACC2PIX2</accession>
<name>A0ACC2PIX2_9HYME</name>
<proteinExistence type="predicted"/>
<evidence type="ECO:0000313" key="2">
    <source>
        <dbReference type="Proteomes" id="UP001239111"/>
    </source>
</evidence>
<evidence type="ECO:0000313" key="1">
    <source>
        <dbReference type="EMBL" id="KAJ8683393.1"/>
    </source>
</evidence>
<organism evidence="1 2">
    <name type="scientific">Eretmocerus hayati</name>
    <dbReference type="NCBI Taxonomy" id="131215"/>
    <lineage>
        <taxon>Eukaryota</taxon>
        <taxon>Metazoa</taxon>
        <taxon>Ecdysozoa</taxon>
        <taxon>Arthropoda</taxon>
        <taxon>Hexapoda</taxon>
        <taxon>Insecta</taxon>
        <taxon>Pterygota</taxon>
        <taxon>Neoptera</taxon>
        <taxon>Endopterygota</taxon>
        <taxon>Hymenoptera</taxon>
        <taxon>Apocrita</taxon>
        <taxon>Proctotrupomorpha</taxon>
        <taxon>Chalcidoidea</taxon>
        <taxon>Aphelinidae</taxon>
        <taxon>Aphelininae</taxon>
        <taxon>Eretmocerus</taxon>
    </lineage>
</organism>
<dbReference type="Proteomes" id="UP001239111">
    <property type="component" value="Chromosome 1"/>
</dbReference>
<keyword evidence="2" id="KW-1185">Reference proteome</keyword>
<sequence length="589" mass="66409">MPTVSVKRDLLFKALGKTYSDDEFQKLCFAFGLELDEVTTEQQMIAREQGIDQSHGASDEILYKIDIPANRYDLLCLEGLVTGLLVFLEKIPIPHYKAVKPKVIQQIKMKESCLQVRGHIVAAVLRNVTITQSAYDSFIDLQDKLHQNIGRKRTLVSIGTHDLDTIEGPFTYDAKPPQDICFKPLNQTQEYSGEGIMELYAHHAQLKQYLGIIKDSPVYPIIYDKNGVVLSLPPIINSDHSKITLDTKNIFIECTATDLTKAKIAVDTLVCAFSEYCSNRHEIEMVEVIYPDGTKFMSPDLKYRTEKISKQRAVNYVGISQSAQDVARLLTKMSLKTDVQNDDELHVQISPTRHDIIHPCDIYEDVAIGYGYNNIKKTIPKTPSIGKEFPLNKLSDQLRDTMANAGFTEALTFSLCSREDIAEKLGHNIESVPAVHISNPKTLEFQVGRTTLLPGLLKTIAANRKMPLPMKLFEISDVILKDLRAEVGARNERHLCVLYYNKMARFEYVHGVLDRIMHVLEVPWHSNGDSDGYHLRPLEDKTFFPKRCGEVVAHGKVVGKIGTLHPDVLVKFGLSIPCTSLEINIEPFL</sequence>
<comment type="caution">
    <text evidence="1">The sequence shown here is derived from an EMBL/GenBank/DDBJ whole genome shotgun (WGS) entry which is preliminary data.</text>
</comment>
<reference evidence="1" key="1">
    <citation type="submission" date="2023-04" db="EMBL/GenBank/DDBJ databases">
        <title>A chromosome-level genome assembly of the parasitoid wasp Eretmocerus hayati.</title>
        <authorList>
            <person name="Zhong Y."/>
            <person name="Liu S."/>
            <person name="Liu Y."/>
        </authorList>
    </citation>
    <scope>NUCLEOTIDE SEQUENCE</scope>
    <source>
        <strain evidence="1">ZJU_SS_LIU_2023</strain>
    </source>
</reference>
<protein>
    <submittedName>
        <fullName evidence="1">Uncharacterized protein</fullName>
    </submittedName>
</protein>
<dbReference type="EMBL" id="CM056741">
    <property type="protein sequence ID" value="KAJ8683393.1"/>
    <property type="molecule type" value="Genomic_DNA"/>
</dbReference>
<gene>
    <name evidence="1" type="ORF">QAD02_019185</name>
</gene>